<dbReference type="Pfam" id="PF13577">
    <property type="entry name" value="SnoaL_4"/>
    <property type="match status" value="1"/>
</dbReference>
<dbReference type="CDD" id="cd00531">
    <property type="entry name" value="NTF2_like"/>
    <property type="match status" value="1"/>
</dbReference>
<accession>A0A5C6TQ00</accession>
<sequence>MDVNGADVLEINQACARLVALYCRYVDDGDHAALIDLWTEDAVWTSIAGPMTGHGEIARYLASKPATVSRHLCGNLLLDVIDSDNAVGSCDFIALIGTGDPDRPVIQKAGRYEDRYRRTANGWKFAARVMRLAEL</sequence>
<dbReference type="Proteomes" id="UP000321249">
    <property type="component" value="Unassembled WGS sequence"/>
</dbReference>
<dbReference type="AlphaFoldDB" id="A0A5C6TQ00"/>
<evidence type="ECO:0000259" key="1">
    <source>
        <dbReference type="Pfam" id="PF13577"/>
    </source>
</evidence>
<comment type="caution">
    <text evidence="2">The sequence shown here is derived from an EMBL/GenBank/DDBJ whole genome shotgun (WGS) entry which is preliminary data.</text>
</comment>
<protein>
    <submittedName>
        <fullName evidence="2">Nuclear transport factor 2 family protein</fullName>
    </submittedName>
</protein>
<dbReference type="EMBL" id="VOQQ01000001">
    <property type="protein sequence ID" value="TXC62557.1"/>
    <property type="molecule type" value="Genomic_DNA"/>
</dbReference>
<reference evidence="2 3" key="1">
    <citation type="journal article" date="2015" name="J. Microbiol.">
        <title>Sphingosinicella ginsenosidimutans sp. nov., with ginsenoside converting activity.</title>
        <authorList>
            <person name="Kim J.K."/>
            <person name="Kang M.S."/>
            <person name="Park S.C."/>
            <person name="Kim K.M."/>
            <person name="Choi K."/>
            <person name="Yoon M.H."/>
            <person name="Im W.T."/>
        </authorList>
    </citation>
    <scope>NUCLEOTIDE SEQUENCE [LARGE SCALE GENOMIC DNA]</scope>
    <source>
        <strain evidence="2 3">BS-11</strain>
    </source>
</reference>
<organism evidence="2 3">
    <name type="scientific">Allosphingosinicella ginsenosidimutans</name>
    <dbReference type="NCBI Taxonomy" id="1176539"/>
    <lineage>
        <taxon>Bacteria</taxon>
        <taxon>Pseudomonadati</taxon>
        <taxon>Pseudomonadota</taxon>
        <taxon>Alphaproteobacteria</taxon>
        <taxon>Sphingomonadales</taxon>
        <taxon>Sphingomonadaceae</taxon>
        <taxon>Allosphingosinicella</taxon>
    </lineage>
</organism>
<dbReference type="InterPro" id="IPR037401">
    <property type="entry name" value="SnoaL-like"/>
</dbReference>
<name>A0A5C6TQ00_9SPHN</name>
<dbReference type="SUPFAM" id="SSF54427">
    <property type="entry name" value="NTF2-like"/>
    <property type="match status" value="1"/>
</dbReference>
<evidence type="ECO:0000313" key="2">
    <source>
        <dbReference type="EMBL" id="TXC62557.1"/>
    </source>
</evidence>
<feature type="domain" description="SnoaL-like" evidence="1">
    <location>
        <begin position="9"/>
        <end position="128"/>
    </location>
</feature>
<evidence type="ECO:0000313" key="3">
    <source>
        <dbReference type="Proteomes" id="UP000321249"/>
    </source>
</evidence>
<dbReference type="InterPro" id="IPR032710">
    <property type="entry name" value="NTF2-like_dom_sf"/>
</dbReference>
<dbReference type="Gene3D" id="3.10.450.50">
    <property type="match status" value="1"/>
</dbReference>
<keyword evidence="3" id="KW-1185">Reference proteome</keyword>
<proteinExistence type="predicted"/>
<gene>
    <name evidence="2" type="ORF">FRZ32_02115</name>
</gene>